<dbReference type="InterPro" id="IPR029044">
    <property type="entry name" value="Nucleotide-diphossugar_trans"/>
</dbReference>
<protein>
    <submittedName>
        <fullName evidence="5">Glycosyltransferase family 2 protein</fullName>
    </submittedName>
</protein>
<evidence type="ECO:0000256" key="3">
    <source>
        <dbReference type="SAM" id="Phobius"/>
    </source>
</evidence>
<keyword evidence="3" id="KW-0472">Membrane</keyword>
<dbReference type="SUPFAM" id="SSF53448">
    <property type="entry name" value="Nucleotide-diphospho-sugar transferases"/>
    <property type="match status" value="1"/>
</dbReference>
<dbReference type="EMBL" id="CP098502">
    <property type="protein sequence ID" value="UTI63121.1"/>
    <property type="molecule type" value="Genomic_DNA"/>
</dbReference>
<comment type="similarity">
    <text evidence="1">Belongs to the glycosyltransferase 2 family.</text>
</comment>
<sequence length="357" mass="38869">MKLIIQIPCFNEEEQLPATLADLPREVDGFDVVEWLIIDDGSVDRTIEVAREGGVDHIVKLTNNKGLAAGFQAGLDACLKLGADVIVNTDADNQYSALDIPALTVPILAGKADMVVGDRETDNIEHFSPLKKRLQKLGSWVVRQASDTEVPDTTSGFRAYNREAAIQMAVVSKYTYTLETIIQAGKLLVATDHVPIRTNPKTRESRLFPSMGAYVRRNAVAISRIYAQYEPLKVFFALALALFVLGLVPFTRFVVAYANGEGKGHVQSLIFGAVLFNSAVVLFAIGILGDLLASQRIMSQRIFERVRRIELELNVPPSHYEPGARPTGQEPTTGAHAGRHPAPGSPAVPADEKEAAV</sequence>
<dbReference type="Gene3D" id="3.90.550.10">
    <property type="entry name" value="Spore Coat Polysaccharide Biosynthesis Protein SpsA, Chain A"/>
    <property type="match status" value="1"/>
</dbReference>
<accession>A0ABY5DQD7</accession>
<name>A0ABY5DQD7_9ACTN</name>
<keyword evidence="3" id="KW-0812">Transmembrane</keyword>
<evidence type="ECO:0000313" key="6">
    <source>
        <dbReference type="Proteomes" id="UP001056035"/>
    </source>
</evidence>
<proteinExistence type="inferred from homology"/>
<feature type="transmembrane region" description="Helical" evidence="3">
    <location>
        <begin position="269"/>
        <end position="293"/>
    </location>
</feature>
<dbReference type="Pfam" id="PF00535">
    <property type="entry name" value="Glycos_transf_2"/>
    <property type="match status" value="1"/>
</dbReference>
<dbReference type="PANTHER" id="PTHR48090">
    <property type="entry name" value="UNDECAPRENYL-PHOSPHATE 4-DEOXY-4-FORMAMIDO-L-ARABINOSE TRANSFERASE-RELATED"/>
    <property type="match status" value="1"/>
</dbReference>
<dbReference type="PANTHER" id="PTHR48090:SF6">
    <property type="entry name" value="SLR5056 PROTEIN"/>
    <property type="match status" value="1"/>
</dbReference>
<feature type="transmembrane region" description="Helical" evidence="3">
    <location>
        <begin position="234"/>
        <end position="257"/>
    </location>
</feature>
<evidence type="ECO:0000259" key="4">
    <source>
        <dbReference type="Pfam" id="PF00535"/>
    </source>
</evidence>
<feature type="region of interest" description="Disordered" evidence="2">
    <location>
        <begin position="317"/>
        <end position="357"/>
    </location>
</feature>
<dbReference type="InterPro" id="IPR050256">
    <property type="entry name" value="Glycosyltransferase_2"/>
</dbReference>
<dbReference type="Proteomes" id="UP001056035">
    <property type="component" value="Chromosome"/>
</dbReference>
<organism evidence="5 6">
    <name type="scientific">Paraconexibacter antarcticus</name>
    <dbReference type="NCBI Taxonomy" id="2949664"/>
    <lineage>
        <taxon>Bacteria</taxon>
        <taxon>Bacillati</taxon>
        <taxon>Actinomycetota</taxon>
        <taxon>Thermoleophilia</taxon>
        <taxon>Solirubrobacterales</taxon>
        <taxon>Paraconexibacteraceae</taxon>
        <taxon>Paraconexibacter</taxon>
    </lineage>
</organism>
<dbReference type="InterPro" id="IPR001173">
    <property type="entry name" value="Glyco_trans_2-like"/>
</dbReference>
<keyword evidence="6" id="KW-1185">Reference proteome</keyword>
<feature type="domain" description="Glycosyltransferase 2-like" evidence="4">
    <location>
        <begin position="7"/>
        <end position="165"/>
    </location>
</feature>
<reference evidence="5 6" key="1">
    <citation type="submission" date="2022-06" db="EMBL/GenBank/DDBJ databases">
        <title>Paraconexibacter antarcticus.</title>
        <authorList>
            <person name="Kim C.S."/>
        </authorList>
    </citation>
    <scope>NUCLEOTIDE SEQUENCE [LARGE SCALE GENOMIC DNA]</scope>
    <source>
        <strain evidence="5 6">02-257</strain>
    </source>
</reference>
<gene>
    <name evidence="5" type="ORF">NBH00_17360</name>
</gene>
<evidence type="ECO:0000256" key="1">
    <source>
        <dbReference type="ARBA" id="ARBA00006739"/>
    </source>
</evidence>
<dbReference type="RefSeq" id="WP_254569855.1">
    <property type="nucleotide sequence ID" value="NZ_CP098502.1"/>
</dbReference>
<dbReference type="CDD" id="cd04179">
    <property type="entry name" value="DPM_DPG-synthase_like"/>
    <property type="match status" value="1"/>
</dbReference>
<keyword evidence="3" id="KW-1133">Transmembrane helix</keyword>
<evidence type="ECO:0000256" key="2">
    <source>
        <dbReference type="SAM" id="MobiDB-lite"/>
    </source>
</evidence>
<evidence type="ECO:0000313" key="5">
    <source>
        <dbReference type="EMBL" id="UTI63121.1"/>
    </source>
</evidence>